<proteinExistence type="predicted"/>
<feature type="signal peptide" evidence="2">
    <location>
        <begin position="1"/>
        <end position="23"/>
    </location>
</feature>
<reference evidence="3 4" key="1">
    <citation type="journal article" date="2016" name="Mol. Biol. Evol.">
        <title>Comparative Genomics of Early-Diverging Mushroom-Forming Fungi Provides Insights into the Origins of Lignocellulose Decay Capabilities.</title>
        <authorList>
            <person name="Nagy L.G."/>
            <person name="Riley R."/>
            <person name="Tritt A."/>
            <person name="Adam C."/>
            <person name="Daum C."/>
            <person name="Floudas D."/>
            <person name="Sun H."/>
            <person name="Yadav J.S."/>
            <person name="Pangilinan J."/>
            <person name="Larsson K.H."/>
            <person name="Matsuura K."/>
            <person name="Barry K."/>
            <person name="Labutti K."/>
            <person name="Kuo R."/>
            <person name="Ohm R.A."/>
            <person name="Bhattacharya S.S."/>
            <person name="Shirouzu T."/>
            <person name="Yoshinaga Y."/>
            <person name="Martin F.M."/>
            <person name="Grigoriev I.V."/>
            <person name="Hibbett D.S."/>
        </authorList>
    </citation>
    <scope>NUCLEOTIDE SEQUENCE [LARGE SCALE GENOMIC DNA]</scope>
    <source>
        <strain evidence="3 4">TUFC12733</strain>
    </source>
</reference>
<keyword evidence="1" id="KW-1133">Transmembrane helix</keyword>
<accession>A0A167PTS8</accession>
<sequence>MSTSYSLRRALLLVAFYALGAHAWSFSIQQQPETCTAVTLSWSGGVPPYTITFLHPSNALASFDNISSWSDGASAIYNLDGDGGAGFGMSQAGFTPLIIIGSDATGFGSGGTSQVLSVVPSPTVDEIPCPVMASNTSYLTYLQAFTPFYEITQCGTVTATHNGSLAGIVYVDTIVPLGQSFRTVLNASASTELSWQLPVSAGTNLAFAFSLPGGADYDQSLFITPLMTVQPGNDTCQAEGTLSSAMAMALPTGMVGINAAGSGRAGMGALLGVMVAVSAAVMLEVFSW</sequence>
<dbReference type="Proteomes" id="UP000076738">
    <property type="component" value="Unassembled WGS sequence"/>
</dbReference>
<keyword evidence="4" id="KW-1185">Reference proteome</keyword>
<dbReference type="OrthoDB" id="3362246at2759"/>
<feature type="chain" id="PRO_5007891309" evidence="2">
    <location>
        <begin position="24"/>
        <end position="288"/>
    </location>
</feature>
<keyword evidence="2" id="KW-0732">Signal</keyword>
<keyword evidence="1" id="KW-0472">Membrane</keyword>
<evidence type="ECO:0000256" key="1">
    <source>
        <dbReference type="SAM" id="Phobius"/>
    </source>
</evidence>
<evidence type="ECO:0000313" key="4">
    <source>
        <dbReference type="Proteomes" id="UP000076738"/>
    </source>
</evidence>
<organism evidence="3 4">
    <name type="scientific">Calocera viscosa (strain TUFC12733)</name>
    <dbReference type="NCBI Taxonomy" id="1330018"/>
    <lineage>
        <taxon>Eukaryota</taxon>
        <taxon>Fungi</taxon>
        <taxon>Dikarya</taxon>
        <taxon>Basidiomycota</taxon>
        <taxon>Agaricomycotina</taxon>
        <taxon>Dacrymycetes</taxon>
        <taxon>Dacrymycetales</taxon>
        <taxon>Dacrymycetaceae</taxon>
        <taxon>Calocera</taxon>
    </lineage>
</organism>
<gene>
    <name evidence="3" type="ORF">CALVIDRAFT_561520</name>
</gene>
<dbReference type="AlphaFoldDB" id="A0A167PTS8"/>
<feature type="transmembrane region" description="Helical" evidence="1">
    <location>
        <begin position="265"/>
        <end position="286"/>
    </location>
</feature>
<evidence type="ECO:0000256" key="2">
    <source>
        <dbReference type="SAM" id="SignalP"/>
    </source>
</evidence>
<name>A0A167PTS8_CALVF</name>
<evidence type="ECO:0000313" key="3">
    <source>
        <dbReference type="EMBL" id="KZO99116.1"/>
    </source>
</evidence>
<dbReference type="EMBL" id="KV417273">
    <property type="protein sequence ID" value="KZO99116.1"/>
    <property type="molecule type" value="Genomic_DNA"/>
</dbReference>
<keyword evidence="1" id="KW-0812">Transmembrane</keyword>
<protein>
    <submittedName>
        <fullName evidence="3">Uncharacterized protein</fullName>
    </submittedName>
</protein>